<reference evidence="1 2" key="1">
    <citation type="submission" date="2019-09" db="EMBL/GenBank/DDBJ databases">
        <title>Phylogeny of genus Pseudoclavibacter and closely related genus.</title>
        <authorList>
            <person name="Li Y."/>
        </authorList>
    </citation>
    <scope>NUCLEOTIDE SEQUENCE [LARGE SCALE GENOMIC DNA]</scope>
    <source>
        <strain evidence="1 2">THG-MD12</strain>
    </source>
</reference>
<evidence type="ECO:0000313" key="1">
    <source>
        <dbReference type="EMBL" id="KAB1636714.1"/>
    </source>
</evidence>
<name>A0A7J5AYT3_9MICO</name>
<gene>
    <name evidence="1" type="ORF">F8O03_14130</name>
</gene>
<dbReference type="EMBL" id="WBJX01000005">
    <property type="protein sequence ID" value="KAB1636714.1"/>
    <property type="molecule type" value="Genomic_DNA"/>
</dbReference>
<evidence type="ECO:0000313" key="2">
    <source>
        <dbReference type="Proteomes" id="UP000490386"/>
    </source>
</evidence>
<sequence>MRTSVTLPNGVEIERGNAVDVTVDVLDVEDLAFAHVCRSLRPQLQLPAGLIVAMPAGDDVLGYVYREEQREDGRRDELDDTDSLFVDIHELTFEFDAPRDVGMDEDGVRALLARARPESPLKIEGVELLDLRDGPMSLITCRPPRAWTFRQLVLEVQLLRGSYMALHYKS</sequence>
<organism evidence="1 2">
    <name type="scientific">Pseudoclavibacter terrae</name>
    <dbReference type="NCBI Taxonomy" id="1530195"/>
    <lineage>
        <taxon>Bacteria</taxon>
        <taxon>Bacillati</taxon>
        <taxon>Actinomycetota</taxon>
        <taxon>Actinomycetes</taxon>
        <taxon>Micrococcales</taxon>
        <taxon>Microbacteriaceae</taxon>
        <taxon>Pseudoclavibacter</taxon>
    </lineage>
</organism>
<accession>A0A7J5AYT3</accession>
<protein>
    <submittedName>
        <fullName evidence="1">Uncharacterized protein</fullName>
    </submittedName>
</protein>
<proteinExistence type="predicted"/>
<dbReference type="RefSeq" id="WP_151424438.1">
    <property type="nucleotide sequence ID" value="NZ_WBJX01000005.1"/>
</dbReference>
<dbReference type="AlphaFoldDB" id="A0A7J5AYT3"/>
<keyword evidence="2" id="KW-1185">Reference proteome</keyword>
<dbReference type="Proteomes" id="UP000490386">
    <property type="component" value="Unassembled WGS sequence"/>
</dbReference>
<comment type="caution">
    <text evidence="1">The sequence shown here is derived from an EMBL/GenBank/DDBJ whole genome shotgun (WGS) entry which is preliminary data.</text>
</comment>
<dbReference type="OrthoDB" id="5114169at2"/>